<comment type="caution">
    <text evidence="3">The sequence shown here is derived from an EMBL/GenBank/DDBJ whole genome shotgun (WGS) entry which is preliminary data.</text>
</comment>
<accession>A0ABP0ES45</accession>
<dbReference type="InterPro" id="IPR040591">
    <property type="entry name" value="RqcP2_RBD"/>
</dbReference>
<dbReference type="PROSITE" id="PS50889">
    <property type="entry name" value="S4"/>
    <property type="match status" value="1"/>
</dbReference>
<feature type="domain" description="RNA-binding S4" evidence="2">
    <location>
        <begin position="180"/>
        <end position="242"/>
    </location>
</feature>
<dbReference type="EMBL" id="CAWVOH010000001">
    <property type="protein sequence ID" value="CAK8054197.1"/>
    <property type="molecule type" value="Genomic_DNA"/>
</dbReference>
<dbReference type="Proteomes" id="UP001314241">
    <property type="component" value="Unassembled WGS sequence"/>
</dbReference>
<dbReference type="Gene3D" id="3.30.1370.160">
    <property type="match status" value="1"/>
</dbReference>
<dbReference type="CDD" id="cd00165">
    <property type="entry name" value="S4"/>
    <property type="match status" value="1"/>
</dbReference>
<name>A0ABP0ES45_9LACO</name>
<dbReference type="Pfam" id="PF01479">
    <property type="entry name" value="S4"/>
    <property type="match status" value="1"/>
</dbReference>
<evidence type="ECO:0000259" key="2">
    <source>
        <dbReference type="SMART" id="SM00363"/>
    </source>
</evidence>
<evidence type="ECO:0000313" key="3">
    <source>
        <dbReference type="EMBL" id="CAK8054197.1"/>
    </source>
</evidence>
<dbReference type="Pfam" id="PF21278">
    <property type="entry name" value="YlmH_1st"/>
    <property type="match status" value="1"/>
</dbReference>
<dbReference type="Gene3D" id="3.30.70.330">
    <property type="match status" value="1"/>
</dbReference>
<dbReference type="InterPro" id="IPR012677">
    <property type="entry name" value="Nucleotide-bd_a/b_plait_sf"/>
</dbReference>
<reference evidence="3 4" key="1">
    <citation type="submission" date="2024-01" db="EMBL/GenBank/DDBJ databases">
        <authorList>
            <person name="Botero Cardona J."/>
        </authorList>
    </citation>
    <scope>NUCLEOTIDE SEQUENCE [LARGE SCALE GENOMIC DNA]</scope>
    <source>
        <strain evidence="3 4">LMG 33000</strain>
    </source>
</reference>
<dbReference type="InterPro" id="IPR048443">
    <property type="entry name" value="RqcP2_N"/>
</dbReference>
<gene>
    <name evidence="3" type="ORF">R54876_GBNLAHCA_00759</name>
</gene>
<dbReference type="Gene3D" id="3.10.290.10">
    <property type="entry name" value="RNA-binding S4 domain"/>
    <property type="match status" value="1"/>
</dbReference>
<evidence type="ECO:0000256" key="1">
    <source>
        <dbReference type="PROSITE-ProRule" id="PRU00182"/>
    </source>
</evidence>
<keyword evidence="1" id="KW-0694">RNA-binding</keyword>
<dbReference type="Pfam" id="PF17774">
    <property type="entry name" value="YlmH_RBD"/>
    <property type="match status" value="1"/>
</dbReference>
<proteinExistence type="predicted"/>
<evidence type="ECO:0000313" key="4">
    <source>
        <dbReference type="Proteomes" id="UP001314241"/>
    </source>
</evidence>
<dbReference type="SMART" id="SM00363">
    <property type="entry name" value="S4"/>
    <property type="match status" value="1"/>
</dbReference>
<sequence>MQHFNPDEADFVAQAQDWIGQAKGEYRPVLTHFLNPRQQYILHSLVNDEPELQDDYAGGSFNSEKKRGLLAPTYYEIQADDFELATLQLNYPAKFVDFRQADLLGAILNAGINREVLGDIVTDENHRLWQVMTEKNMAPFIEREVVQIGKNPVSWDLIPAQRILVRQDEGEESFLLLASLRLDVVIAAGFNIQRSKAQELITAGLVQVNWTICQKNNRIVSINDIISVRRFGRMRFLSLDGRSKKDKQKVVFNIIRR</sequence>
<dbReference type="InterPro" id="IPR036986">
    <property type="entry name" value="S4_RNA-bd_sf"/>
</dbReference>
<keyword evidence="4" id="KW-1185">Reference proteome</keyword>
<organism evidence="3 4">
    <name type="scientific">Eupransor demetentiae</name>
    <dbReference type="NCBI Taxonomy" id="3109584"/>
    <lineage>
        <taxon>Bacteria</taxon>
        <taxon>Bacillati</taxon>
        <taxon>Bacillota</taxon>
        <taxon>Bacilli</taxon>
        <taxon>Lactobacillales</taxon>
        <taxon>Lactobacillaceae</taxon>
        <taxon>Eupransor</taxon>
    </lineage>
</organism>
<dbReference type="InterPro" id="IPR002942">
    <property type="entry name" value="S4_RNA-bd"/>
</dbReference>
<dbReference type="RefSeq" id="WP_349641734.1">
    <property type="nucleotide sequence ID" value="NZ_CAWVOH010000001.1"/>
</dbReference>
<dbReference type="SUPFAM" id="SSF55174">
    <property type="entry name" value="Alpha-L RNA-binding motif"/>
    <property type="match status" value="1"/>
</dbReference>
<protein>
    <submittedName>
        <fullName evidence="3">Contains S4-like domain (YlmH)</fullName>
    </submittedName>
</protein>